<gene>
    <name evidence="3" type="ORF">vBKpnF48_212</name>
</gene>
<dbReference type="GO" id="GO:0046782">
    <property type="term" value="P:regulation of viral transcription"/>
    <property type="evidence" value="ECO:0007669"/>
    <property type="project" value="UniProtKB-UniRule"/>
</dbReference>
<dbReference type="EMBL" id="MG746602">
    <property type="protein sequence ID" value="AUO78837.1"/>
    <property type="molecule type" value="Genomic_DNA"/>
</dbReference>
<protein>
    <recommendedName>
        <fullName evidence="1">NAD(+)--arginine ADP-ribosyltransferase</fullName>
        <ecNumber evidence="1">2.4.2.31</ecNumber>
    </recommendedName>
</protein>
<keyword evidence="1" id="KW-0946">Virion</keyword>
<sequence length="697" mass="77308">MSEQLNEVFDSDSDKNYPVVNLNLKSKVPQIWSIKAPGNENLVARMVSYQSEGDAVKQVKMGDKYAHLILMSLSAKGAPAELKGGLGSNPIGAINTIFDTVYEQVKALRMDAVMFRFPTKKMKGQGPVLQRLIARLCMARTGGKFKVLDALYNFTGKHTYILIYRKNKPLEDISGIPGINTELYTKVDSAVGDVWVSKKDGVQVTKDEAIAGSIAEVEKTRTDISVIRRTKISRRQVAASQSMETERFEGELFQKYEDSAAEFSRPATAELIPESTELELAVTSKAKKNQAASISAAGIGNRLYERQILTINQAEKLEEQLKESIIRKMGDAPLTSVKSMEAYVATAIDLVDELKPKYVASISKNISDYNDPEVKAELIENQWKVFKSKFIKDSLKGWAGITASDLWAITQNRTPKQYTRAEVRGIREYVGSGYSDINDMLLGRYSSDRINILDETEVKTAIDNLDSAFKRGDRIPENITLWRSQSIRAPIFEALVKNKVFYFRNFVSTSLYPIIFGGWKGNAAIGLAPEETRQELNIPGTSDENVVIPDNNDNLIDVKVTVGWAIDGAHKINVVYPGDLSHQSQEMEVILPRGTMVQINKVTNASYNDGIDYSNQKFIQAEIMTSDQIEESMVVYDGDVLVESGELVPVGSGTIVTVDGEDTDISASTFLTTKRNILSILASCIDIEDTPEKFVQG</sequence>
<keyword evidence="1" id="KW-0520">NAD</keyword>
<evidence type="ECO:0000313" key="3">
    <source>
        <dbReference type="EMBL" id="AUO78837.1"/>
    </source>
</evidence>
<comment type="subcellular location">
    <subcellularLocation>
        <location evidence="1">Virion</location>
    </subcellularLocation>
    <text evidence="1">About 25-50 copies per virion. This protein is injected into the bacterial cell along with the viral DNA.</text>
</comment>
<comment type="function">
    <text evidence="1">ADP-ribosyltransferase that efficiently ADP-ribosylates one of the two alpha subunits of host RNA polymerase RPOA on an arginine located in the C-terminal region. ADP-ribosylation of RPOA alpha subunit enhances the transcription of viral early genes. Also ribosylates RPOA subunits beta, beta' and sigma 70 and performs an autoribosylation reaction.</text>
</comment>
<keyword evidence="1" id="KW-0548">Nucleotidyltransferase</keyword>
<dbReference type="GO" id="GO:0016779">
    <property type="term" value="F:nucleotidyltransferase activity"/>
    <property type="evidence" value="ECO:0007669"/>
    <property type="project" value="UniProtKB-KW"/>
</dbReference>
<keyword evidence="1" id="KW-0328">Glycosyltransferase</keyword>
<feature type="active site" evidence="1">
    <location>
        <position position="588"/>
    </location>
</feature>
<dbReference type="PROSITE" id="PS51996">
    <property type="entry name" value="TR_MART"/>
    <property type="match status" value="1"/>
</dbReference>
<feature type="site" description="Cleavage" evidence="1">
    <location>
        <begin position="7"/>
        <end position="8"/>
    </location>
</feature>
<dbReference type="GO" id="GO:0106274">
    <property type="term" value="F:NAD+-protein-arginine ADP-ribosyltransferase activity"/>
    <property type="evidence" value="ECO:0007669"/>
    <property type="project" value="UniProtKB-UniRule"/>
</dbReference>
<dbReference type="HAMAP" id="MF_04139">
    <property type="entry name" value="ALT_T4"/>
    <property type="match status" value="1"/>
</dbReference>
<dbReference type="Proteomes" id="UP000240294">
    <property type="component" value="Genome"/>
</dbReference>
<dbReference type="GO" id="GO:0005576">
    <property type="term" value="C:extracellular region"/>
    <property type="evidence" value="ECO:0007669"/>
    <property type="project" value="InterPro"/>
</dbReference>
<dbReference type="GO" id="GO:0044423">
    <property type="term" value="C:virion component"/>
    <property type="evidence" value="ECO:0007669"/>
    <property type="project" value="UniProtKB-UniRule"/>
</dbReference>
<evidence type="ECO:0000256" key="1">
    <source>
        <dbReference type="HAMAP-Rule" id="MF_04139"/>
    </source>
</evidence>
<reference evidence="4" key="1">
    <citation type="submission" date="2018-01" db="EMBL/GenBank/DDBJ databases">
        <title>Direct submission.</title>
        <authorList>
            <person name="Ciacci N."/>
        </authorList>
    </citation>
    <scope>NUCLEOTIDE SEQUENCE [LARGE SCALE GENOMIC DNA]</scope>
</reference>
<comment type="caution">
    <text evidence="1">Lacks conserved residue(s) required for the propagation of feature annotation.</text>
</comment>
<keyword evidence="4" id="KW-1185">Reference proteome</keyword>
<comment type="catalytic activity">
    <reaction evidence="1">
        <text>L-arginyl-[protein] + NAD(+) = N(omega)-(ADP-D-ribosyl)-L-arginyl-[protein] + nicotinamide + H(+)</text>
        <dbReference type="Rhea" id="RHEA:19149"/>
        <dbReference type="Rhea" id="RHEA-COMP:10532"/>
        <dbReference type="Rhea" id="RHEA-COMP:15087"/>
        <dbReference type="ChEBI" id="CHEBI:15378"/>
        <dbReference type="ChEBI" id="CHEBI:17154"/>
        <dbReference type="ChEBI" id="CHEBI:29965"/>
        <dbReference type="ChEBI" id="CHEBI:57540"/>
        <dbReference type="ChEBI" id="CHEBI:142554"/>
        <dbReference type="EC" id="2.4.2.31"/>
    </reaction>
</comment>
<evidence type="ECO:0000313" key="4">
    <source>
        <dbReference type="Proteomes" id="UP000240294"/>
    </source>
</evidence>
<dbReference type="Pfam" id="PF03496">
    <property type="entry name" value="ADPrib_exo_Tox"/>
    <property type="match status" value="1"/>
</dbReference>
<dbReference type="InterPro" id="IPR016225">
    <property type="entry name" value="Phage_T4_Alt-like"/>
</dbReference>
<dbReference type="EC" id="2.4.2.31" evidence="1"/>
<evidence type="ECO:0000259" key="2">
    <source>
        <dbReference type="Pfam" id="PF03496"/>
    </source>
</evidence>
<proteinExistence type="inferred from homology"/>
<feature type="chain" id="PRO_5042304282" description="NAD(+)--arginine ADP-ribosyltransferase" evidence="1">
    <location>
        <begin position="1"/>
        <end position="697"/>
    </location>
</feature>
<dbReference type="Gene3D" id="3.90.176.10">
    <property type="entry name" value="Toxin ADP-ribosyltransferase, Chain A, domain 1"/>
    <property type="match status" value="1"/>
</dbReference>
<dbReference type="InterPro" id="IPR003540">
    <property type="entry name" value="ADP-ribosyltransferase"/>
</dbReference>
<accession>A0A2I6UFZ5</accession>
<dbReference type="PIRSF" id="PIRSF000491">
    <property type="entry name" value="Alt_phage"/>
    <property type="match status" value="1"/>
</dbReference>
<name>A0A2I6UFZ5_9CAUD</name>
<keyword evidence="1 3" id="KW-0808">Transferase</keyword>
<feature type="domain" description="ADP ribosyltransferase" evidence="2">
    <location>
        <begin position="381"/>
        <end position="624"/>
    </location>
</feature>
<dbReference type="SUPFAM" id="SSF56399">
    <property type="entry name" value="ADP-ribosylation"/>
    <property type="match status" value="1"/>
</dbReference>
<comment type="similarity">
    <text evidence="1">Belongs to the Tevenvirinae NAD(+)--arginine ADP-ribosyltransferase family.</text>
</comment>
<organism evidence="3 4">
    <name type="scientific">Klebsiella phage vB_Kpn_F48</name>
    <dbReference type="NCBI Taxonomy" id="2070028"/>
    <lineage>
        <taxon>Viruses</taxon>
        <taxon>Duplodnaviria</taxon>
        <taxon>Heunggongvirae</taxon>
        <taxon>Uroviricota</taxon>
        <taxon>Caudoviricetes</taxon>
        <taxon>Marfavirus</taxon>
        <taxon>Marfavirus F48</taxon>
    </lineage>
</organism>